<evidence type="ECO:0000256" key="3">
    <source>
        <dbReference type="ARBA" id="ARBA00022989"/>
    </source>
</evidence>
<dbReference type="Proteomes" id="UP000008634">
    <property type="component" value="Chromosome"/>
</dbReference>
<feature type="domain" description="O-antigen ligase-related" evidence="6">
    <location>
        <begin position="183"/>
        <end position="350"/>
    </location>
</feature>
<feature type="transmembrane region" description="Helical" evidence="5">
    <location>
        <begin position="109"/>
        <end position="127"/>
    </location>
</feature>
<evidence type="ECO:0000256" key="2">
    <source>
        <dbReference type="ARBA" id="ARBA00022692"/>
    </source>
</evidence>
<feature type="transmembrane region" description="Helical" evidence="5">
    <location>
        <begin position="12"/>
        <end position="40"/>
    </location>
</feature>
<evidence type="ECO:0000313" key="7">
    <source>
        <dbReference type="EMBL" id="ADV48885.1"/>
    </source>
</evidence>
<keyword evidence="3 5" id="KW-1133">Transmembrane helix</keyword>
<keyword evidence="4 5" id="KW-0472">Membrane</keyword>
<feature type="transmembrane region" description="Helical" evidence="5">
    <location>
        <begin position="369"/>
        <end position="390"/>
    </location>
</feature>
<dbReference type="Pfam" id="PF04932">
    <property type="entry name" value="Wzy_C"/>
    <property type="match status" value="1"/>
</dbReference>
<gene>
    <name evidence="7" type="ordered locus">Celal_1574</name>
</gene>
<organism evidence="7 8">
    <name type="scientific">Cellulophaga algicola (strain DSM 14237 / IC166 / ACAM 630)</name>
    <dbReference type="NCBI Taxonomy" id="688270"/>
    <lineage>
        <taxon>Bacteria</taxon>
        <taxon>Pseudomonadati</taxon>
        <taxon>Bacteroidota</taxon>
        <taxon>Flavobacteriia</taxon>
        <taxon>Flavobacteriales</taxon>
        <taxon>Flavobacteriaceae</taxon>
        <taxon>Cellulophaga</taxon>
    </lineage>
</organism>
<dbReference type="eggNOG" id="ENOG503368E">
    <property type="taxonomic scope" value="Bacteria"/>
</dbReference>
<evidence type="ECO:0000256" key="1">
    <source>
        <dbReference type="ARBA" id="ARBA00004141"/>
    </source>
</evidence>
<evidence type="ECO:0000259" key="6">
    <source>
        <dbReference type="Pfam" id="PF04932"/>
    </source>
</evidence>
<evidence type="ECO:0000256" key="5">
    <source>
        <dbReference type="SAM" id="Phobius"/>
    </source>
</evidence>
<dbReference type="InterPro" id="IPR007016">
    <property type="entry name" value="O-antigen_ligase-rel_domated"/>
</dbReference>
<dbReference type="STRING" id="688270.Celal_1574"/>
<feature type="transmembrane region" description="Helical" evidence="5">
    <location>
        <begin position="52"/>
        <end position="72"/>
    </location>
</feature>
<dbReference type="GO" id="GO:0016020">
    <property type="term" value="C:membrane"/>
    <property type="evidence" value="ECO:0007669"/>
    <property type="project" value="UniProtKB-SubCell"/>
</dbReference>
<reference evidence="7 8" key="1">
    <citation type="journal article" date="2010" name="Stand. Genomic Sci.">
        <title>Complete genome sequence of Cellulophaga algicola type strain (IC166).</title>
        <authorList>
            <person name="Abt B."/>
            <person name="Lu M."/>
            <person name="Misra M."/>
            <person name="Han C."/>
            <person name="Nolan M."/>
            <person name="Lucas S."/>
            <person name="Hammon N."/>
            <person name="Deshpande S."/>
            <person name="Cheng J.F."/>
            <person name="Tapia R."/>
            <person name="Goodwin L."/>
            <person name="Pitluck S."/>
            <person name="Liolios K."/>
            <person name="Pagani I."/>
            <person name="Ivanova N."/>
            <person name="Mavromatis K."/>
            <person name="Ovchinikova G."/>
            <person name="Pati A."/>
            <person name="Chen A."/>
            <person name="Palaniappan K."/>
            <person name="Land M."/>
            <person name="Hauser L."/>
            <person name="Chang Y.J."/>
            <person name="Jeffries C.D."/>
            <person name="Detter J.C."/>
            <person name="Brambilla E."/>
            <person name="Rohde M."/>
            <person name="Tindall B.J."/>
            <person name="Goker M."/>
            <person name="Woyke T."/>
            <person name="Bristow J."/>
            <person name="Eisen J.A."/>
            <person name="Markowitz V."/>
            <person name="Hugenholtz P."/>
            <person name="Kyrpides N.C."/>
            <person name="Klenk H.P."/>
            <person name="Lapidus A."/>
        </authorList>
    </citation>
    <scope>NUCLEOTIDE SEQUENCE [LARGE SCALE GENOMIC DNA]</scope>
    <source>
        <strain evidence="8">DSM 14237 / IC166 / ACAM 630</strain>
    </source>
</reference>
<feature type="transmembrane region" description="Helical" evidence="5">
    <location>
        <begin position="180"/>
        <end position="206"/>
    </location>
</feature>
<dbReference type="AlphaFoldDB" id="E6XB29"/>
<comment type="subcellular location">
    <subcellularLocation>
        <location evidence="1">Membrane</location>
        <topology evidence="1">Multi-pass membrane protein</topology>
    </subcellularLocation>
</comment>
<dbReference type="HOGENOM" id="CLU_646710_0_0_10"/>
<sequence>MNSVEFIYKTMFIVYLIIQIQFNQIELVVSSSIFCICSLLIIGNRNYISKNLFNILFLLIFIVLLGISVGLINDSSFYDKLRDILHFTKPIILIMAGYLFSLKINDNKFILKTILIVAFIISIKHLITLASLNLKVIDIGQIRQNGGDASFIELFALILLIFRKRFNLLNVISSNKINNIFIIVILTSSLFYFSRTMILGFFTFYVSILGYTKFSKKAIKYSSITAITLIILYIILSSIKLDPTSSPAQSLLFKIRNAPSEVFESPKKYSPNNHKEIYEHWRAYEASNALNQMSGNPMNYLIGKGFGSLIDLKFMAPIGGLNGLRYIPHLHNGYIYIFFKTGCLGLLIYLLVLYSLYKKVYDNFKDKHKVIYSRIISGFALYFFFTTLIITGIYNLKEASVIFLGIFLYFAHKSSTNKKIYYDI</sequence>
<feature type="transmembrane region" description="Helical" evidence="5">
    <location>
        <begin position="218"/>
        <end position="236"/>
    </location>
</feature>
<keyword evidence="8" id="KW-1185">Reference proteome</keyword>
<proteinExistence type="predicted"/>
<keyword evidence="2 5" id="KW-0812">Transmembrane</keyword>
<evidence type="ECO:0000313" key="8">
    <source>
        <dbReference type="Proteomes" id="UP000008634"/>
    </source>
</evidence>
<feature type="transmembrane region" description="Helical" evidence="5">
    <location>
        <begin position="84"/>
        <end position="102"/>
    </location>
</feature>
<dbReference type="EMBL" id="CP002453">
    <property type="protein sequence ID" value="ADV48885.1"/>
    <property type="molecule type" value="Genomic_DNA"/>
</dbReference>
<evidence type="ECO:0000256" key="4">
    <source>
        <dbReference type="ARBA" id="ARBA00023136"/>
    </source>
</evidence>
<dbReference type="KEGG" id="cao:Celal_1574"/>
<accession>E6XB29</accession>
<feature type="transmembrane region" description="Helical" evidence="5">
    <location>
        <begin position="334"/>
        <end position="357"/>
    </location>
</feature>
<protein>
    <recommendedName>
        <fullName evidence="6">O-antigen ligase-related domain-containing protein</fullName>
    </recommendedName>
</protein>
<name>E6XB29_CELAD</name>